<proteinExistence type="predicted"/>
<organism evidence="1 2">
    <name type="scientific">Kingdonia uniflora</name>
    <dbReference type="NCBI Taxonomy" id="39325"/>
    <lineage>
        <taxon>Eukaryota</taxon>
        <taxon>Viridiplantae</taxon>
        <taxon>Streptophyta</taxon>
        <taxon>Embryophyta</taxon>
        <taxon>Tracheophyta</taxon>
        <taxon>Spermatophyta</taxon>
        <taxon>Magnoliopsida</taxon>
        <taxon>Ranunculales</taxon>
        <taxon>Circaeasteraceae</taxon>
        <taxon>Kingdonia</taxon>
    </lineage>
</organism>
<protein>
    <submittedName>
        <fullName evidence="1">Uncharacterized protein</fullName>
    </submittedName>
</protein>
<comment type="caution">
    <text evidence="1">The sequence shown here is derived from an EMBL/GenBank/DDBJ whole genome shotgun (WGS) entry which is preliminary data.</text>
</comment>
<feature type="non-terminal residue" evidence="1">
    <location>
        <position position="1"/>
    </location>
</feature>
<dbReference type="Proteomes" id="UP000541444">
    <property type="component" value="Unassembled WGS sequence"/>
</dbReference>
<sequence>MKFFKEVNEQFDKENRIQEIILLDVQVWDFTKYLQLYLKRRRVLFVPPTLNKNTYGLKEIDEDLKQAKLERHLVDVLRLNLLKIMLSFLLSNKGRNVEGMYVDLHEVSRMHDFVHLFPKLQGWRMTSFRRHQIVTFKKFFINPDLLVIAMTTSETDMQQELVQEVMRNHIEAPAIGAVPAIEPLAVDTPGIGSSSLATEIGAVVVKLCSQLEGHGKILQKLEASVDQTPAVSVEEQTMEVVKTKVVIFHQEEDVDEASQASTDQTTVISVEEQTMEVTKIVVVIFYQEEDVDEASQITYHFFI</sequence>
<evidence type="ECO:0000313" key="2">
    <source>
        <dbReference type="Proteomes" id="UP000541444"/>
    </source>
</evidence>
<accession>A0A7J7M124</accession>
<gene>
    <name evidence="1" type="ORF">GIB67_042522</name>
</gene>
<keyword evidence="2" id="KW-1185">Reference proteome</keyword>
<name>A0A7J7M124_9MAGN</name>
<dbReference type="AlphaFoldDB" id="A0A7J7M124"/>
<reference evidence="1 2" key="1">
    <citation type="journal article" date="2020" name="IScience">
        <title>Genome Sequencing of the Endangered Kingdonia uniflora (Circaeasteraceae, Ranunculales) Reveals Potential Mechanisms of Evolutionary Specialization.</title>
        <authorList>
            <person name="Sun Y."/>
            <person name="Deng T."/>
            <person name="Zhang A."/>
            <person name="Moore M.J."/>
            <person name="Landis J.B."/>
            <person name="Lin N."/>
            <person name="Zhang H."/>
            <person name="Zhang X."/>
            <person name="Huang J."/>
            <person name="Zhang X."/>
            <person name="Sun H."/>
            <person name="Wang H."/>
        </authorList>
    </citation>
    <scope>NUCLEOTIDE SEQUENCE [LARGE SCALE GENOMIC DNA]</scope>
    <source>
        <strain evidence="1">TB1705</strain>
        <tissue evidence="1">Leaf</tissue>
    </source>
</reference>
<evidence type="ECO:0000313" key="1">
    <source>
        <dbReference type="EMBL" id="KAF6148563.1"/>
    </source>
</evidence>
<dbReference type="EMBL" id="JACGCM010001844">
    <property type="protein sequence ID" value="KAF6148563.1"/>
    <property type="molecule type" value="Genomic_DNA"/>
</dbReference>